<reference evidence="7" key="1">
    <citation type="submission" date="2020-08" db="EMBL/GenBank/DDBJ databases">
        <title>Genome public.</title>
        <authorList>
            <person name="Liu C."/>
            <person name="Sun Q."/>
        </authorList>
    </citation>
    <scope>NUCLEOTIDE SEQUENCE</scope>
    <source>
        <strain evidence="7">NSJ-28</strain>
    </source>
</reference>
<dbReference type="GO" id="GO:0006109">
    <property type="term" value="P:regulation of carbohydrate metabolic process"/>
    <property type="evidence" value="ECO:0007669"/>
    <property type="project" value="InterPro"/>
</dbReference>
<dbReference type="InterPro" id="IPR036107">
    <property type="entry name" value="CsrA_sf"/>
</dbReference>
<dbReference type="RefSeq" id="WP_054327132.1">
    <property type="nucleotide sequence ID" value="NZ_JACOPL010000005.1"/>
</dbReference>
<dbReference type="EMBL" id="JACOPL010000005">
    <property type="protein sequence ID" value="MBC5725135.1"/>
    <property type="molecule type" value="Genomic_DNA"/>
</dbReference>
<evidence type="ECO:0000313" key="8">
    <source>
        <dbReference type="Proteomes" id="UP000606499"/>
    </source>
</evidence>
<comment type="subcellular location">
    <subcellularLocation>
        <location evidence="6">Cytoplasm</location>
    </subcellularLocation>
</comment>
<dbReference type="Pfam" id="PF02599">
    <property type="entry name" value="CsrA"/>
    <property type="match status" value="1"/>
</dbReference>
<dbReference type="Proteomes" id="UP000606499">
    <property type="component" value="Unassembled WGS sequence"/>
</dbReference>
<evidence type="ECO:0000256" key="6">
    <source>
        <dbReference type="HAMAP-Rule" id="MF_00167"/>
    </source>
</evidence>
<accession>A0A923LTP1</accession>
<keyword evidence="1 6" id="KW-0963">Cytoplasm</keyword>
<dbReference type="Gene3D" id="2.60.40.4380">
    <property type="entry name" value="Translational regulator CsrA"/>
    <property type="match status" value="1"/>
</dbReference>
<comment type="function">
    <text evidence="6">A translational regulator that binds mRNA to regulate translation initiation and/or mRNA stability. Usually binds in the 5'-UTR at or near the Shine-Dalgarno sequence preventing ribosome-binding, thus repressing translation. Its main target seems to be the major flagellin gene, while its function is anatagonized by FliW.</text>
</comment>
<dbReference type="InterPro" id="IPR003751">
    <property type="entry name" value="CsrA"/>
</dbReference>
<evidence type="ECO:0000256" key="1">
    <source>
        <dbReference type="ARBA" id="ARBA00022490"/>
    </source>
</evidence>
<evidence type="ECO:0000256" key="4">
    <source>
        <dbReference type="ARBA" id="ARBA00022845"/>
    </source>
</evidence>
<evidence type="ECO:0000313" key="7">
    <source>
        <dbReference type="EMBL" id="MBC5725135.1"/>
    </source>
</evidence>
<keyword evidence="5 6" id="KW-0694">RNA-binding</keyword>
<comment type="caution">
    <text evidence="7">The sequence shown here is derived from an EMBL/GenBank/DDBJ whole genome shotgun (WGS) entry which is preliminary data.</text>
</comment>
<proteinExistence type="inferred from homology"/>
<evidence type="ECO:0000256" key="5">
    <source>
        <dbReference type="ARBA" id="ARBA00022884"/>
    </source>
</evidence>
<keyword evidence="3 6" id="KW-1005">Bacterial flagellum biogenesis</keyword>
<comment type="similarity">
    <text evidence="6">Belongs to the CsrA/RsmA family.</text>
</comment>
<organism evidence="7 8">
    <name type="scientific">Agathobaculum faecis</name>
    <dbReference type="NCBI Taxonomy" id="2763013"/>
    <lineage>
        <taxon>Bacteria</taxon>
        <taxon>Bacillati</taxon>
        <taxon>Bacillota</taxon>
        <taxon>Clostridia</taxon>
        <taxon>Eubacteriales</taxon>
        <taxon>Butyricicoccaceae</taxon>
        <taxon>Agathobaculum</taxon>
    </lineage>
</organism>
<dbReference type="PANTHER" id="PTHR34984:SF1">
    <property type="entry name" value="CARBON STORAGE REGULATOR"/>
    <property type="match status" value="1"/>
</dbReference>
<dbReference type="GO" id="GO:0048027">
    <property type="term" value="F:mRNA 5'-UTR binding"/>
    <property type="evidence" value="ECO:0007669"/>
    <property type="project" value="UniProtKB-UniRule"/>
</dbReference>
<dbReference type="GO" id="GO:0005829">
    <property type="term" value="C:cytosol"/>
    <property type="evidence" value="ECO:0007669"/>
    <property type="project" value="TreeGrafter"/>
</dbReference>
<gene>
    <name evidence="6" type="primary">csrA</name>
    <name evidence="7" type="ORF">H8S45_06645</name>
</gene>
<protein>
    <recommendedName>
        <fullName evidence="6">Translational regulator CsrA</fullName>
    </recommendedName>
</protein>
<dbReference type="GO" id="GO:1902208">
    <property type="term" value="P:regulation of bacterial-type flagellum assembly"/>
    <property type="evidence" value="ECO:0007669"/>
    <property type="project" value="UniProtKB-UniRule"/>
</dbReference>
<evidence type="ECO:0000256" key="3">
    <source>
        <dbReference type="ARBA" id="ARBA00022795"/>
    </source>
</evidence>
<dbReference type="GO" id="GO:0006402">
    <property type="term" value="P:mRNA catabolic process"/>
    <property type="evidence" value="ECO:0007669"/>
    <property type="project" value="InterPro"/>
</dbReference>
<dbReference type="SUPFAM" id="SSF117130">
    <property type="entry name" value="CsrA-like"/>
    <property type="match status" value="1"/>
</dbReference>
<dbReference type="HAMAP" id="MF_00167">
    <property type="entry name" value="CsrA"/>
    <property type="match status" value="1"/>
</dbReference>
<sequence>MLILQRKQGQSFMIGQDITITVQEIGAGRVRLSIDAPRNVSVLREELVAARRENAAAAREEVSPLQLLQLLKQDNSSKQER</sequence>
<dbReference type="PANTHER" id="PTHR34984">
    <property type="entry name" value="CARBON STORAGE REGULATOR"/>
    <property type="match status" value="1"/>
</dbReference>
<evidence type="ECO:0000256" key="2">
    <source>
        <dbReference type="ARBA" id="ARBA00022491"/>
    </source>
</evidence>
<comment type="subunit">
    <text evidence="6">Homodimer; the beta-strands of each monomer intercalate to form a hydrophobic core, while the alpha-helices form wings that extend away from the core.</text>
</comment>
<dbReference type="AlphaFoldDB" id="A0A923LTP1"/>
<keyword evidence="2 6" id="KW-0678">Repressor</keyword>
<dbReference type="GO" id="GO:0045947">
    <property type="term" value="P:negative regulation of translational initiation"/>
    <property type="evidence" value="ECO:0007669"/>
    <property type="project" value="UniProtKB-UniRule"/>
</dbReference>
<keyword evidence="8" id="KW-1185">Reference proteome</keyword>
<dbReference type="GO" id="GO:0044781">
    <property type="term" value="P:bacterial-type flagellum organization"/>
    <property type="evidence" value="ECO:0007669"/>
    <property type="project" value="UniProtKB-KW"/>
</dbReference>
<keyword evidence="4 6" id="KW-0810">Translation regulation</keyword>
<name>A0A923LTP1_9FIRM</name>